<protein>
    <recommendedName>
        <fullName evidence="5">U3 small nucleolar RNA-associated protein 11</fullName>
        <shortName evidence="5">U3 snoRNA-associated protein 11</shortName>
    </recommendedName>
</protein>
<dbReference type="GO" id="GO:0032040">
    <property type="term" value="C:small-subunit processome"/>
    <property type="evidence" value="ECO:0007669"/>
    <property type="project" value="UniProtKB-UniRule"/>
</dbReference>
<feature type="compositionally biased region" description="Basic residues" evidence="6">
    <location>
        <begin position="1"/>
        <end position="18"/>
    </location>
</feature>
<evidence type="ECO:0000256" key="6">
    <source>
        <dbReference type="SAM" id="MobiDB-lite"/>
    </source>
</evidence>
<accession>A0A9R1SZG8</accession>
<keyword evidence="8" id="KW-1185">Reference proteome</keyword>
<dbReference type="Proteomes" id="UP000694866">
    <property type="component" value="Unplaced"/>
</dbReference>
<dbReference type="PIRSF" id="PIRSF015952">
    <property type="entry name" value="U3snoRNP11"/>
    <property type="match status" value="1"/>
</dbReference>
<evidence type="ECO:0000256" key="5">
    <source>
        <dbReference type="PIRNR" id="PIRNR015952"/>
    </source>
</evidence>
<dbReference type="EMBL" id="GBYB01013919">
    <property type="protein sequence ID" value="JAG83686.1"/>
    <property type="molecule type" value="Transcribed_RNA"/>
</dbReference>
<evidence type="ECO:0000256" key="4">
    <source>
        <dbReference type="ARBA" id="ARBA00023242"/>
    </source>
</evidence>
<reference evidence="9" key="2">
    <citation type="submission" date="2025-04" db="UniProtKB">
        <authorList>
            <consortium name="RefSeq"/>
        </authorList>
    </citation>
    <scope>IDENTIFICATION</scope>
    <source>
        <strain evidence="9">USDA-PBARC FA_bdor</strain>
        <tissue evidence="9">Whole organism</tissue>
    </source>
</reference>
<comment type="function">
    <text evidence="5">Involved in nucleolar processing of pre-18S ribosomal RNA.</text>
</comment>
<keyword evidence="4 5" id="KW-0539">Nucleus</keyword>
<dbReference type="KEGG" id="fas:105264675"/>
<comment type="subcellular location">
    <subcellularLocation>
        <location evidence="1 5">Nucleus</location>
        <location evidence="1 5">Nucleolus</location>
    </subcellularLocation>
</comment>
<dbReference type="RefSeq" id="XP_011300010.1">
    <property type="nucleotide sequence ID" value="XM_011301708.1"/>
</dbReference>
<sequence>MSSWKKASKSVQKTHRERHQPESRQHLGLLEKKKDYKLRATDYQTKKSTLKLLRKRALNKNPDEFDFHMINSKIKNGIHREKGKPKEHTPEQIKLMETQDLKYIGYKRHLESVKINKLQSQLHMLDAVNETSNKHIFFVDDGEEAKGFDLAQRLDTHPDLLHRKINRPRLSKLQEMTLPHIDDSTLAKIEQQKHMAYVELRKRVDRERELTVVQQKLEVRRALKNKLVEKPKIVKQGSKEAAPIYKWKFQRCR</sequence>
<evidence type="ECO:0000256" key="2">
    <source>
        <dbReference type="ARBA" id="ARBA00008105"/>
    </source>
</evidence>
<dbReference type="AlphaFoldDB" id="A0A0C9RBL6"/>
<dbReference type="PANTHER" id="PTHR12838:SF0">
    <property type="entry name" value="U3 SMALL NUCLEOLAR RNA-ASSOCIATED PROTEIN 11-RELATED"/>
    <property type="match status" value="1"/>
</dbReference>
<evidence type="ECO:0000313" key="7">
    <source>
        <dbReference type="EMBL" id="JAG83686.1"/>
    </source>
</evidence>
<evidence type="ECO:0000313" key="9">
    <source>
        <dbReference type="RefSeq" id="XP_011300010.1"/>
    </source>
</evidence>
<evidence type="ECO:0000313" key="8">
    <source>
        <dbReference type="Proteomes" id="UP000694866"/>
    </source>
</evidence>
<accession>A0A0C9RBL6</accession>
<comment type="similarity">
    <text evidence="2 5">Belongs to the UTP11 family.</text>
</comment>
<evidence type="ECO:0000256" key="1">
    <source>
        <dbReference type="ARBA" id="ARBA00004604"/>
    </source>
</evidence>
<dbReference type="OrthoDB" id="29058at2759"/>
<evidence type="ECO:0000256" key="3">
    <source>
        <dbReference type="ARBA" id="ARBA00022552"/>
    </source>
</evidence>
<dbReference type="GeneID" id="105264675"/>
<proteinExistence type="inferred from homology"/>
<dbReference type="PANTHER" id="PTHR12838">
    <property type="entry name" value="U3 SMALL NUCLEOLAR RNA-ASSOCIATED PROTEIN 11"/>
    <property type="match status" value="1"/>
</dbReference>
<feature type="compositionally biased region" description="Basic and acidic residues" evidence="6">
    <location>
        <begin position="19"/>
        <end position="32"/>
    </location>
</feature>
<keyword evidence="3 5" id="KW-0698">rRNA processing</keyword>
<organism evidence="7">
    <name type="scientific">Fopius arisanus</name>
    <dbReference type="NCBI Taxonomy" id="64838"/>
    <lineage>
        <taxon>Eukaryota</taxon>
        <taxon>Metazoa</taxon>
        <taxon>Ecdysozoa</taxon>
        <taxon>Arthropoda</taxon>
        <taxon>Hexapoda</taxon>
        <taxon>Insecta</taxon>
        <taxon>Pterygota</taxon>
        <taxon>Neoptera</taxon>
        <taxon>Endopterygota</taxon>
        <taxon>Hymenoptera</taxon>
        <taxon>Apocrita</taxon>
        <taxon>Ichneumonoidea</taxon>
        <taxon>Braconidae</taxon>
        <taxon>Opiinae</taxon>
        <taxon>Fopius</taxon>
    </lineage>
</organism>
<reference evidence="7" key="1">
    <citation type="submission" date="2015-01" db="EMBL/GenBank/DDBJ databases">
        <title>Transcriptome Assembly of Fopius arisanus.</title>
        <authorList>
            <person name="Geib S."/>
        </authorList>
    </citation>
    <scope>NUCLEOTIDE SEQUENCE</scope>
</reference>
<dbReference type="GO" id="GO:0006364">
    <property type="term" value="P:rRNA processing"/>
    <property type="evidence" value="ECO:0007669"/>
    <property type="project" value="UniProtKB-UniRule"/>
</dbReference>
<feature type="region of interest" description="Disordered" evidence="6">
    <location>
        <begin position="1"/>
        <end position="32"/>
    </location>
</feature>
<dbReference type="InterPro" id="IPR007144">
    <property type="entry name" value="SSU_processome_Utp11"/>
</dbReference>
<comment type="subunit">
    <text evidence="5">Component of the ribosomal small subunit (SSU) processome.</text>
</comment>
<name>A0A0C9RBL6_9HYME</name>
<dbReference type="Pfam" id="PF03998">
    <property type="entry name" value="Utp11"/>
    <property type="match status" value="1"/>
</dbReference>
<gene>
    <name evidence="7" type="primary">UTP11L</name>
    <name evidence="9" type="synonym">LOC105264675</name>
    <name evidence="7" type="ORF">g.32275</name>
</gene>